<evidence type="ECO:0000313" key="13">
    <source>
        <dbReference type="EMBL" id="ABG61461.1"/>
    </source>
</evidence>
<proteinExistence type="inferred from homology"/>
<evidence type="ECO:0000256" key="6">
    <source>
        <dbReference type="ARBA" id="ARBA00022723"/>
    </source>
</evidence>
<dbReference type="EC" id="4.2.1.2" evidence="10"/>
<organism evidence="13">
    <name type="scientific">Chelativorans sp. (strain BNC1)</name>
    <dbReference type="NCBI Taxonomy" id="266779"/>
    <lineage>
        <taxon>Bacteria</taxon>
        <taxon>Pseudomonadati</taxon>
        <taxon>Pseudomonadota</taxon>
        <taxon>Alphaproteobacteria</taxon>
        <taxon>Hyphomicrobiales</taxon>
        <taxon>Phyllobacteriaceae</taxon>
        <taxon>Chelativorans</taxon>
    </lineage>
</organism>
<evidence type="ECO:0000256" key="10">
    <source>
        <dbReference type="PIRNR" id="PIRNR001394"/>
    </source>
</evidence>
<dbReference type="PANTHER" id="PTHR43351:SF2">
    <property type="entry name" value="L(+)-TARTRATE DEHYDRATASE SUBUNIT BETA-RELATED"/>
    <property type="match status" value="1"/>
</dbReference>
<dbReference type="eggNOG" id="COG1951">
    <property type="taxonomic scope" value="Bacteria"/>
</dbReference>
<evidence type="ECO:0000259" key="11">
    <source>
        <dbReference type="Pfam" id="PF05681"/>
    </source>
</evidence>
<keyword evidence="5 10" id="KW-0004">4Fe-4S</keyword>
<comment type="subunit">
    <text evidence="4 10">Homodimer.</text>
</comment>
<evidence type="ECO:0000256" key="7">
    <source>
        <dbReference type="ARBA" id="ARBA00023004"/>
    </source>
</evidence>
<dbReference type="InterPro" id="IPR036660">
    <property type="entry name" value="Fe-S_hydroAse_TtdB_cat_sf"/>
</dbReference>
<keyword evidence="6 10" id="KW-0479">Metal-binding</keyword>
<dbReference type="InterPro" id="IPR004647">
    <property type="entry name" value="Fe-S_hydro-lyase_TtdB-typ_cat"/>
</dbReference>
<keyword evidence="8 10" id="KW-0411">Iron-sulfur</keyword>
<dbReference type="InterPro" id="IPR004646">
    <property type="entry name" value="Fe-S_hydro-lyase_TtdA-typ_cat"/>
</dbReference>
<dbReference type="PIRSF" id="PIRSF001394">
    <property type="entry name" value="Fe_dep_fumar_hy"/>
    <property type="match status" value="1"/>
</dbReference>
<dbReference type="InterPro" id="IPR011167">
    <property type="entry name" value="Fe_dep_fumarate_hydratase"/>
</dbReference>
<dbReference type="GO" id="GO:0051539">
    <property type="term" value="F:4 iron, 4 sulfur cluster binding"/>
    <property type="evidence" value="ECO:0007669"/>
    <property type="project" value="UniProtKB-UniRule"/>
</dbReference>
<dbReference type="Pfam" id="PF05681">
    <property type="entry name" value="Fumerase"/>
    <property type="match status" value="1"/>
</dbReference>
<evidence type="ECO:0000256" key="5">
    <source>
        <dbReference type="ARBA" id="ARBA00022485"/>
    </source>
</evidence>
<dbReference type="EMBL" id="CP000390">
    <property type="protein sequence ID" value="ABG61461.1"/>
    <property type="molecule type" value="Genomic_DNA"/>
</dbReference>
<dbReference type="Gene3D" id="3.20.130.10">
    <property type="entry name" value="Fe-S hydro-lyase, tartrate dehydratase beta-type, catalytic domain"/>
    <property type="match status" value="1"/>
</dbReference>
<comment type="function">
    <text evidence="10">Catalyzes the reversible hydration of fumarate to (S)-malate.</text>
</comment>
<dbReference type="eggNOG" id="COG1838">
    <property type="taxonomic scope" value="Bacteria"/>
</dbReference>
<name>Q11MB4_CHESB</name>
<dbReference type="KEGG" id="mes:Meso_0056"/>
<dbReference type="GO" id="GO:0004333">
    <property type="term" value="F:fumarate hydratase activity"/>
    <property type="evidence" value="ECO:0007669"/>
    <property type="project" value="UniProtKB-UniRule"/>
</dbReference>
<reference evidence="13" key="1">
    <citation type="submission" date="2006-06" db="EMBL/GenBank/DDBJ databases">
        <title>Complete sequence of chromosome of Chelativorans sp. BNC1.</title>
        <authorList>
            <consortium name="US DOE Joint Genome Institute"/>
            <person name="Copeland A."/>
            <person name="Lucas S."/>
            <person name="Lapidus A."/>
            <person name="Barry K."/>
            <person name="Detter J.C."/>
            <person name="Glavina del Rio T."/>
            <person name="Hammon N."/>
            <person name="Israni S."/>
            <person name="Dalin E."/>
            <person name="Tice H."/>
            <person name="Pitluck S."/>
            <person name="Chertkov O."/>
            <person name="Brettin T."/>
            <person name="Bruce D."/>
            <person name="Han C."/>
            <person name="Tapia R."/>
            <person name="Gilna P."/>
            <person name="Schmutz J."/>
            <person name="Larimer F."/>
            <person name="Land M."/>
            <person name="Hauser L."/>
            <person name="Kyrpides N."/>
            <person name="Mikhailova N."/>
            <person name="Richardson P."/>
        </authorList>
    </citation>
    <scope>NUCLEOTIDE SEQUENCE</scope>
    <source>
        <strain evidence="13">BNC1</strain>
    </source>
</reference>
<dbReference type="PANTHER" id="PTHR43351">
    <property type="entry name" value="L(+)-TARTRATE DEHYDRATASE SUBUNIT BETA"/>
    <property type="match status" value="1"/>
</dbReference>
<keyword evidence="9 10" id="KW-0456">Lyase</keyword>
<evidence type="ECO:0000256" key="3">
    <source>
        <dbReference type="ARBA" id="ARBA00008876"/>
    </source>
</evidence>
<dbReference type="STRING" id="266779.Meso_0056"/>
<dbReference type="AlphaFoldDB" id="Q11MB4"/>
<evidence type="ECO:0000256" key="2">
    <source>
        <dbReference type="ARBA" id="ARBA00001966"/>
    </source>
</evidence>
<comment type="cofactor">
    <cofactor evidence="2 10">
        <name>[4Fe-4S] cluster</name>
        <dbReference type="ChEBI" id="CHEBI:49883"/>
    </cofactor>
</comment>
<sequence length="502" mass="53696">MTRISNAAIVTNIAAALQYISVFHPPEYIRHLAAAHAQEESLPARAAIEQILISSRMAALGQRAICQDTGTVNAHMKVGMGVRLDGDSSLQNLLDEAIRLAWADDRNPLRASIVADPLFARRNTRDNTPGMLTVEIVPGDGIEIALMSKGGGSENKSRFTTLRPSDSVEDWVIDQLPGLGAGWCPPGMLGIGVGGSADMAMRLAKESLYDAPNMAWLRQKANHTEEEAFRVRVCDRANALGIGAQGLGGLTAVLDVKLRTAPTHASALPVALIPQCVATRMVRFRISATEGFDLSPPDPALWPEITAPAVDGVQRINLDTLTESAKQSWKAGDTLLLSGRILTGRDAAHKRLDEMLDRGDPLPVDLRGRAIYYVGPVDPAPGEIIGPAGPTTSTRMDKFTPRLLAQTGLGLMIGKAERGPDVIEAIARHKAPYLIAVGGAAVLISRAIRNARVVAFEDLGMEAIHEFEVQDLPVIVAVDTAGTSIHDTGPAQWRRTSTSRSS</sequence>
<dbReference type="OrthoDB" id="9798978at2"/>
<evidence type="ECO:0000256" key="9">
    <source>
        <dbReference type="ARBA" id="ARBA00023239"/>
    </source>
</evidence>
<dbReference type="SUPFAM" id="SSF117457">
    <property type="entry name" value="FumA C-terminal domain-like"/>
    <property type="match status" value="1"/>
</dbReference>
<comment type="catalytic activity">
    <reaction evidence="1 10">
        <text>(S)-malate = fumarate + H2O</text>
        <dbReference type="Rhea" id="RHEA:12460"/>
        <dbReference type="ChEBI" id="CHEBI:15377"/>
        <dbReference type="ChEBI" id="CHEBI:15589"/>
        <dbReference type="ChEBI" id="CHEBI:29806"/>
        <dbReference type="EC" id="4.2.1.2"/>
    </reaction>
</comment>
<dbReference type="NCBIfam" id="TIGR00722">
    <property type="entry name" value="ttdA_fumA_fumB"/>
    <property type="match status" value="1"/>
</dbReference>
<accession>Q11MB4</accession>
<evidence type="ECO:0000259" key="12">
    <source>
        <dbReference type="Pfam" id="PF05683"/>
    </source>
</evidence>
<dbReference type="HOGENOM" id="CLU_041245_2_0_5"/>
<evidence type="ECO:0000256" key="8">
    <source>
        <dbReference type="ARBA" id="ARBA00023014"/>
    </source>
</evidence>
<feature type="domain" description="Fe-S hydro-lyase tartrate dehydratase alpha-type catalytic" evidence="11">
    <location>
        <begin position="12"/>
        <end position="283"/>
    </location>
</feature>
<feature type="domain" description="Fe-S hydro-lyase tartrate dehydratase beta-type catalytic" evidence="12">
    <location>
        <begin position="294"/>
        <end position="488"/>
    </location>
</feature>
<protein>
    <recommendedName>
        <fullName evidence="10">Fumarate hydratase class I</fullName>
        <ecNumber evidence="10">4.2.1.2</ecNumber>
    </recommendedName>
</protein>
<evidence type="ECO:0000256" key="1">
    <source>
        <dbReference type="ARBA" id="ARBA00000929"/>
    </source>
</evidence>
<keyword evidence="7 10" id="KW-0408">Iron</keyword>
<dbReference type="GO" id="GO:0006091">
    <property type="term" value="P:generation of precursor metabolites and energy"/>
    <property type="evidence" value="ECO:0007669"/>
    <property type="project" value="InterPro"/>
</dbReference>
<dbReference type="Pfam" id="PF05683">
    <property type="entry name" value="Fumerase_C"/>
    <property type="match status" value="1"/>
</dbReference>
<dbReference type="NCBIfam" id="TIGR00723">
    <property type="entry name" value="ttdB_fumA_fumB"/>
    <property type="match status" value="1"/>
</dbReference>
<gene>
    <name evidence="13" type="ordered locus">Meso_0056</name>
</gene>
<dbReference type="GO" id="GO:0046872">
    <property type="term" value="F:metal ion binding"/>
    <property type="evidence" value="ECO:0007669"/>
    <property type="project" value="UniProtKB-UniRule"/>
</dbReference>
<evidence type="ECO:0000256" key="4">
    <source>
        <dbReference type="ARBA" id="ARBA00011738"/>
    </source>
</evidence>
<comment type="similarity">
    <text evidence="3 10">Belongs to the class-I fumarase family.</text>
</comment>